<protein>
    <submittedName>
        <fullName evidence="2">FRG domain-containing protein</fullName>
    </submittedName>
</protein>
<dbReference type="OrthoDB" id="9816036at2"/>
<proteinExistence type="predicted"/>
<feature type="domain" description="FRG" evidence="1">
    <location>
        <begin position="26"/>
        <end position="122"/>
    </location>
</feature>
<evidence type="ECO:0000259" key="1">
    <source>
        <dbReference type="SMART" id="SM00901"/>
    </source>
</evidence>
<sequence>MEQLNTFTNAMQDFLNEIGAFKNTDAIKSVWFRGQGVDFPLHSGLFRSEKLRKDIHDLRKREETAYRTFISQGHTYLKGERDWELLFIMQHHGLRTRLLDWTPSLMTALYFATINPITPVLWMLRPSKLNYMNLALDSIFSLPLLSKYEDIMFKPEKFITAAIQPIRNSARQIIQQGMFTIQGDTNVPLEMEWGGQIVEDGYLKKIPIPKDLVEEIHFLLELNNISHSTIYPDLDGLSVDINRRYLSVEE</sequence>
<reference evidence="2 4" key="1">
    <citation type="submission" date="2018-06" db="EMBL/GenBank/DDBJ databases">
        <title>Genomic Encyclopedia of Type Strains, Phase III (KMG-III): the genomes of soil and plant-associated and newly described type strains.</title>
        <authorList>
            <person name="Whitman W."/>
        </authorList>
    </citation>
    <scope>NUCLEOTIDE SEQUENCE [LARGE SCALE GENOMIC DNA]</scope>
    <source>
        <strain evidence="2 4">CECT 7022</strain>
    </source>
</reference>
<accession>A0A2V4WEA6</accession>
<evidence type="ECO:0000313" key="3">
    <source>
        <dbReference type="EMBL" id="QKS56492.1"/>
    </source>
</evidence>
<evidence type="ECO:0000313" key="4">
    <source>
        <dbReference type="Proteomes" id="UP000247790"/>
    </source>
</evidence>
<reference evidence="3 5" key="2">
    <citation type="submission" date="2020-06" db="EMBL/GenBank/DDBJ databases">
        <title>Complete genome of Paenibacillus barcinonensis KACC11450.</title>
        <authorList>
            <person name="Kim M."/>
            <person name="Park Y.-J."/>
            <person name="Shin J.-H."/>
        </authorList>
    </citation>
    <scope>NUCLEOTIDE SEQUENCE [LARGE SCALE GENOMIC DNA]</scope>
    <source>
        <strain evidence="3 5">KACC11450</strain>
    </source>
</reference>
<organism evidence="2 4">
    <name type="scientific">Paenibacillus barcinonensis</name>
    <dbReference type="NCBI Taxonomy" id="198119"/>
    <lineage>
        <taxon>Bacteria</taxon>
        <taxon>Bacillati</taxon>
        <taxon>Bacillota</taxon>
        <taxon>Bacilli</taxon>
        <taxon>Bacillales</taxon>
        <taxon>Paenibacillaceae</taxon>
        <taxon>Paenibacillus</taxon>
    </lineage>
</organism>
<dbReference type="RefSeq" id="WP_110896503.1">
    <property type="nucleotide sequence ID" value="NZ_CP054614.1"/>
</dbReference>
<name>A0A2V4WEA6_PAEBA</name>
<dbReference type="AlphaFoldDB" id="A0A2V4WEA6"/>
<evidence type="ECO:0000313" key="2">
    <source>
        <dbReference type="EMBL" id="PYE49833.1"/>
    </source>
</evidence>
<keyword evidence="5" id="KW-1185">Reference proteome</keyword>
<dbReference type="EMBL" id="CP054614">
    <property type="protein sequence ID" value="QKS56492.1"/>
    <property type="molecule type" value="Genomic_DNA"/>
</dbReference>
<dbReference type="SMART" id="SM00901">
    <property type="entry name" value="FRG"/>
    <property type="match status" value="1"/>
</dbReference>
<dbReference type="EMBL" id="QJSW01000005">
    <property type="protein sequence ID" value="PYE49833.1"/>
    <property type="molecule type" value="Genomic_DNA"/>
</dbReference>
<evidence type="ECO:0000313" key="5">
    <source>
        <dbReference type="Proteomes" id="UP000509327"/>
    </source>
</evidence>
<dbReference type="Proteomes" id="UP000247790">
    <property type="component" value="Unassembled WGS sequence"/>
</dbReference>
<dbReference type="Pfam" id="PF08867">
    <property type="entry name" value="FRG"/>
    <property type="match status" value="1"/>
</dbReference>
<dbReference type="Proteomes" id="UP000509327">
    <property type="component" value="Chromosome"/>
</dbReference>
<dbReference type="InterPro" id="IPR014966">
    <property type="entry name" value="FRG-dom"/>
</dbReference>
<gene>
    <name evidence="2" type="ORF">DFQ00_105337</name>
    <name evidence="3" type="ORF">HUB98_09160</name>
</gene>